<dbReference type="InterPro" id="IPR022742">
    <property type="entry name" value="Hydrolase_4"/>
</dbReference>
<evidence type="ECO:0000256" key="1">
    <source>
        <dbReference type="ARBA" id="ARBA00029464"/>
    </source>
</evidence>
<feature type="domain" description="Serine aminopeptidase S33" evidence="2">
    <location>
        <begin position="30"/>
        <end position="275"/>
    </location>
</feature>
<sequence>MSPATSRRTVKCETIDGISLEAWLWEVEGPAPVIVMTHGLNCVKEWSLEETAETFQKAGYNVLLYDPRGIGGSEGVPRNQPDPWQYSEDISDVVTYASTLPTVDSQRILLWGISFGASVTACAGAVDPRVVAVLMVAPIFKFIRPDKRRKLFTQLMKDRQSQIRGNEPFYLRPYDSNGENPAGYGGSGGPCAKEAYTLMELGVERYGYRNRITLQTFHKLALFRPQDFLQEMLNDKPIMMVVPENDTMSLPADQLAAFESFKCPKQLHMAKNKGHMDILSGEEFTQNMSAMIKFFNSVSREEDLA</sequence>
<proteinExistence type="inferred from homology"/>
<keyword evidence="4" id="KW-1185">Reference proteome</keyword>
<dbReference type="VEuPathDB" id="FungiDB:CDV56_100238"/>
<gene>
    <name evidence="3" type="ORF">CDV56_100238</name>
</gene>
<accession>A0A397G056</accession>
<dbReference type="Pfam" id="PF12146">
    <property type="entry name" value="Hydrolase_4"/>
    <property type="match status" value="1"/>
</dbReference>
<dbReference type="Gene3D" id="1.10.10.800">
    <property type="match status" value="1"/>
</dbReference>
<dbReference type="Gene3D" id="3.40.50.1820">
    <property type="entry name" value="alpha/beta hydrolase"/>
    <property type="match status" value="1"/>
</dbReference>
<dbReference type="OrthoDB" id="2498029at2759"/>
<dbReference type="EMBL" id="NKHU02000416">
    <property type="protein sequence ID" value="RHZ43439.1"/>
    <property type="molecule type" value="Genomic_DNA"/>
</dbReference>
<dbReference type="GeneID" id="38122212"/>
<reference evidence="3" key="1">
    <citation type="submission" date="2018-08" db="EMBL/GenBank/DDBJ databases">
        <title>Draft genome sequence of azole-resistant Aspergillus thermomutatus (Neosartorya pseudofischeri) strain HMR AF 39, isolated from a human nasal aspirate.</title>
        <authorList>
            <person name="Parent-Michaud M."/>
            <person name="Dufresne P.J."/>
            <person name="Fournier E."/>
            <person name="Martineau C."/>
            <person name="Moreira S."/>
            <person name="Perkins V."/>
            <person name="De Repentigny L."/>
            <person name="Dufresne S.F."/>
        </authorList>
    </citation>
    <scope>NUCLEOTIDE SEQUENCE [LARGE SCALE GENOMIC DNA]</scope>
    <source>
        <strain evidence="3">HMR AF 39</strain>
    </source>
</reference>
<dbReference type="InterPro" id="IPR029058">
    <property type="entry name" value="AB_hydrolase_fold"/>
</dbReference>
<evidence type="ECO:0000313" key="4">
    <source>
        <dbReference type="Proteomes" id="UP000215305"/>
    </source>
</evidence>
<dbReference type="PANTHER" id="PTHR47751:SF2">
    <property type="entry name" value="DLTD N-TERMINAL DOMAIN PROTEIN (AFU_ORTHOLOGUE AFUA_8G00380)-RELATED"/>
    <property type="match status" value="1"/>
</dbReference>
<dbReference type="Proteomes" id="UP000215305">
    <property type="component" value="Unassembled WGS sequence"/>
</dbReference>
<evidence type="ECO:0000259" key="2">
    <source>
        <dbReference type="Pfam" id="PF12146"/>
    </source>
</evidence>
<dbReference type="PANTHER" id="PTHR47751">
    <property type="entry name" value="SUPERFAMILY HYDROLASE, PUTATIVE (AFU_ORTHOLOGUE AFUA_2G16580)-RELATED"/>
    <property type="match status" value="1"/>
</dbReference>
<comment type="caution">
    <text evidence="3">The sequence shown here is derived from an EMBL/GenBank/DDBJ whole genome shotgun (WGS) entry which is preliminary data.</text>
</comment>
<evidence type="ECO:0000313" key="3">
    <source>
        <dbReference type="EMBL" id="RHZ43439.1"/>
    </source>
</evidence>
<dbReference type="ESTHER" id="9euro-a0a397g056">
    <property type="family name" value="Thiohydrolase"/>
</dbReference>
<protein>
    <recommendedName>
        <fullName evidence="2">Serine aminopeptidase S33 domain-containing protein</fullName>
    </recommendedName>
</protein>
<comment type="similarity">
    <text evidence="1">Belongs to the polyketide transferase af380 family.</text>
</comment>
<dbReference type="AlphaFoldDB" id="A0A397G056"/>
<dbReference type="RefSeq" id="XP_026609793.1">
    <property type="nucleotide sequence ID" value="XM_026753857.1"/>
</dbReference>
<dbReference type="SUPFAM" id="SSF53474">
    <property type="entry name" value="alpha/beta-Hydrolases"/>
    <property type="match status" value="1"/>
</dbReference>
<organism evidence="3 4">
    <name type="scientific">Aspergillus thermomutatus</name>
    <name type="common">Neosartorya pseudofischeri</name>
    <dbReference type="NCBI Taxonomy" id="41047"/>
    <lineage>
        <taxon>Eukaryota</taxon>
        <taxon>Fungi</taxon>
        <taxon>Dikarya</taxon>
        <taxon>Ascomycota</taxon>
        <taxon>Pezizomycotina</taxon>
        <taxon>Eurotiomycetes</taxon>
        <taxon>Eurotiomycetidae</taxon>
        <taxon>Eurotiales</taxon>
        <taxon>Aspergillaceae</taxon>
        <taxon>Aspergillus</taxon>
        <taxon>Aspergillus subgen. Fumigati</taxon>
    </lineage>
</organism>
<dbReference type="InterPro" id="IPR051411">
    <property type="entry name" value="Polyketide_trans_af380"/>
</dbReference>
<name>A0A397G056_ASPTH</name>